<dbReference type="SUPFAM" id="SSF82199">
    <property type="entry name" value="SET domain"/>
    <property type="match status" value="1"/>
</dbReference>
<evidence type="ECO:0000313" key="3">
    <source>
        <dbReference type="Proteomes" id="UP000649617"/>
    </source>
</evidence>
<sequence>MELATFSAVVLKNFEDTGRGVAVSQDTEEGDVLLEVPLEHCWTAANARSSLGLEDLSEKEAILVHLMVEASKDEPSKHLKQLPSLESMALPNFWAEQELEELEGSEVHTHAMRLKEELPEDFSRLEQKLSSSEFAQTSSINFASYQWAWSIYSSRVMSLSVNESSALFAIVPGLDMFNHSPSMAPGLFKLDATRNVVVVRAGARLAAGDQAFINYAHPMFNSQMFLSFGFLLQEEILQSSEITLSLQVSPAKLAVWLGRFQAFGVQGEGGHERLLDACDSGCHQVLHRPNSPFCDAEELIVRHTLNLKDPLPRAFVGMVRAQHLQGDPLPSASASCINGLLKAKDEMRSLLLISMLLNGKTSELRGSDEEDRQELSGPLPQRRRLALLQRCGEREVLQRAAAEVERLQLACVRGALRSVTTAEKCSWAYGSLLAAVDQLRAQVASVASLSKNLFDRLPAPHLLQSCHLINLWVVGLLCPDTVGLERLRLATTTWPLELKGETMRQPEVWDEDASEYSALYVQKLRLWGSWLFGLAVQGSQVSGNVADVVLLSQWMHAEAIVPDELSSMGAEQISIRQKFAWSVPTTEALQALSGRQPLLEVGAGSGYWAALLRQRSVDVLAYDSAIDPKFNAAAAAGESQEAFCEVLPGGPEVVKQHPDRTLVLMWPDYLGLGTFGLECLRAYEGRELILVGEWQTSTFGSYAPGIKGHGQSFSVDFQEAVERDFCLAQTIELPRWPLFLDCLQIFRRR</sequence>
<organism evidence="2 3">
    <name type="scientific">Symbiodinium pilosum</name>
    <name type="common">Dinoflagellate</name>
    <dbReference type="NCBI Taxonomy" id="2952"/>
    <lineage>
        <taxon>Eukaryota</taxon>
        <taxon>Sar</taxon>
        <taxon>Alveolata</taxon>
        <taxon>Dinophyceae</taxon>
        <taxon>Suessiales</taxon>
        <taxon>Symbiodiniaceae</taxon>
        <taxon>Symbiodinium</taxon>
    </lineage>
</organism>
<dbReference type="Proteomes" id="UP000649617">
    <property type="component" value="Unassembled WGS sequence"/>
</dbReference>
<dbReference type="InterPro" id="IPR001214">
    <property type="entry name" value="SET_dom"/>
</dbReference>
<dbReference type="InterPro" id="IPR036464">
    <property type="entry name" value="Rubisco_LSMT_subst-bd_sf"/>
</dbReference>
<proteinExistence type="predicted"/>
<name>A0A812TXS6_SYMPI</name>
<dbReference type="SUPFAM" id="SSF81822">
    <property type="entry name" value="RuBisCo LSMT C-terminal, substrate-binding domain"/>
    <property type="match status" value="1"/>
</dbReference>
<evidence type="ECO:0000313" key="2">
    <source>
        <dbReference type="EMBL" id="CAE7547697.1"/>
    </source>
</evidence>
<dbReference type="PANTHER" id="PTHR39290:SF6">
    <property type="entry name" value="S-ADENOSYL-L-METHIONINE-DEPENDENT METHYLTRANSFERASES SUPERFAMILY PROTEIN"/>
    <property type="match status" value="1"/>
</dbReference>
<dbReference type="OrthoDB" id="413501at2759"/>
<protein>
    <submittedName>
        <fullName evidence="2">RBCMT protein</fullName>
    </submittedName>
</protein>
<dbReference type="Gene3D" id="3.90.1420.10">
    <property type="entry name" value="Rubisco LSMT, substrate-binding domain"/>
    <property type="match status" value="1"/>
</dbReference>
<keyword evidence="3" id="KW-1185">Reference proteome</keyword>
<gene>
    <name evidence="2" type="primary">RBCMT</name>
    <name evidence="2" type="ORF">SPIL2461_LOCUS14532</name>
</gene>
<reference evidence="2" key="1">
    <citation type="submission" date="2021-02" db="EMBL/GenBank/DDBJ databases">
        <authorList>
            <person name="Dougan E. K."/>
            <person name="Rhodes N."/>
            <person name="Thang M."/>
            <person name="Chan C."/>
        </authorList>
    </citation>
    <scope>NUCLEOTIDE SEQUENCE</scope>
</reference>
<comment type="caution">
    <text evidence="2">The sequence shown here is derived from an EMBL/GenBank/DDBJ whole genome shotgun (WGS) entry which is preliminary data.</text>
</comment>
<dbReference type="CDD" id="cd10527">
    <property type="entry name" value="SET_LSMT"/>
    <property type="match status" value="1"/>
</dbReference>
<dbReference type="InterPro" id="IPR046341">
    <property type="entry name" value="SET_dom_sf"/>
</dbReference>
<feature type="domain" description="SET" evidence="1">
    <location>
        <begin position="7"/>
        <end position="216"/>
    </location>
</feature>
<evidence type="ECO:0000259" key="1">
    <source>
        <dbReference type="PROSITE" id="PS50280"/>
    </source>
</evidence>
<dbReference type="EMBL" id="CAJNIZ010033780">
    <property type="protein sequence ID" value="CAE7547697.1"/>
    <property type="molecule type" value="Genomic_DNA"/>
</dbReference>
<accession>A0A812TXS6</accession>
<dbReference type="AlphaFoldDB" id="A0A812TXS6"/>
<dbReference type="Gene3D" id="3.90.1410.10">
    <property type="entry name" value="set domain protein methyltransferase, domain 1"/>
    <property type="match status" value="1"/>
</dbReference>
<dbReference type="PROSITE" id="PS50280">
    <property type="entry name" value="SET"/>
    <property type="match status" value="1"/>
</dbReference>
<dbReference type="PANTHER" id="PTHR39290">
    <property type="entry name" value="C3H1-TYPE DOMAIN-CONTAINING PROTEIN-RELATED"/>
    <property type="match status" value="1"/>
</dbReference>